<reference evidence="2" key="2">
    <citation type="submission" date="2020-09" db="EMBL/GenBank/DDBJ databases">
        <authorList>
            <person name="Sun Q."/>
            <person name="Ohkuma M."/>
        </authorList>
    </citation>
    <scope>NUCLEOTIDE SEQUENCE</scope>
    <source>
        <strain evidence="2">JCM 4125</strain>
    </source>
</reference>
<evidence type="ECO:0000256" key="1">
    <source>
        <dbReference type="SAM" id="MobiDB-lite"/>
    </source>
</evidence>
<keyword evidence="3" id="KW-1185">Reference proteome</keyword>
<feature type="compositionally biased region" description="Low complexity" evidence="1">
    <location>
        <begin position="43"/>
        <end position="52"/>
    </location>
</feature>
<name>A0A918M0T5_9ACTN</name>
<evidence type="ECO:0000313" key="2">
    <source>
        <dbReference type="EMBL" id="GGT94848.1"/>
    </source>
</evidence>
<organism evidence="2 3">
    <name type="scientific">Streptomyces phaeofaciens</name>
    <dbReference type="NCBI Taxonomy" id="68254"/>
    <lineage>
        <taxon>Bacteria</taxon>
        <taxon>Bacillati</taxon>
        <taxon>Actinomycetota</taxon>
        <taxon>Actinomycetes</taxon>
        <taxon>Kitasatosporales</taxon>
        <taxon>Streptomycetaceae</taxon>
        <taxon>Streptomyces</taxon>
    </lineage>
</organism>
<dbReference type="EMBL" id="BMSA01000046">
    <property type="protein sequence ID" value="GGT94848.1"/>
    <property type="molecule type" value="Genomic_DNA"/>
</dbReference>
<gene>
    <name evidence="2" type="ORF">GCM10010226_85720</name>
</gene>
<evidence type="ECO:0008006" key="4">
    <source>
        <dbReference type="Google" id="ProtNLM"/>
    </source>
</evidence>
<proteinExistence type="predicted"/>
<comment type="caution">
    <text evidence="2">The sequence shown here is derived from an EMBL/GenBank/DDBJ whole genome shotgun (WGS) entry which is preliminary data.</text>
</comment>
<feature type="region of interest" description="Disordered" evidence="1">
    <location>
        <begin position="42"/>
        <end position="69"/>
    </location>
</feature>
<protein>
    <recommendedName>
        <fullName evidence="4">Secreted protein</fullName>
    </recommendedName>
</protein>
<sequence>MVTVAGSSATVVAGLTAAAVATVGFLAYQASAHVPAGLGRPQAAAASPTATKAPRDKKHPAALPGGSGTGERVVYSVDDDRVWLVLAGDKVERTFTVTPGNVDPLPGVYAVTSRSNAVIGTDGTPIEHVVRFASAKGVTVGFSAAVDDSTPEPALGRRTGGVRASREDAKAIWLFATIGERIVVIR</sequence>
<accession>A0A918M0T5</accession>
<evidence type="ECO:0000313" key="3">
    <source>
        <dbReference type="Proteomes" id="UP000646776"/>
    </source>
</evidence>
<dbReference type="Proteomes" id="UP000646776">
    <property type="component" value="Unassembled WGS sequence"/>
</dbReference>
<reference evidence="2" key="1">
    <citation type="journal article" date="2014" name="Int. J. Syst. Evol. Microbiol.">
        <title>Complete genome sequence of Corynebacterium casei LMG S-19264T (=DSM 44701T), isolated from a smear-ripened cheese.</title>
        <authorList>
            <consortium name="US DOE Joint Genome Institute (JGI-PGF)"/>
            <person name="Walter F."/>
            <person name="Albersmeier A."/>
            <person name="Kalinowski J."/>
            <person name="Ruckert C."/>
        </authorList>
    </citation>
    <scope>NUCLEOTIDE SEQUENCE</scope>
    <source>
        <strain evidence="2">JCM 4125</strain>
    </source>
</reference>
<dbReference type="AlphaFoldDB" id="A0A918M0T5"/>